<name>A0AC34QA16_9BILA</name>
<accession>A0AC34QA16</accession>
<proteinExistence type="predicted"/>
<organism evidence="1 2">
    <name type="scientific">Panagrolaimus sp. JU765</name>
    <dbReference type="NCBI Taxonomy" id="591449"/>
    <lineage>
        <taxon>Eukaryota</taxon>
        <taxon>Metazoa</taxon>
        <taxon>Ecdysozoa</taxon>
        <taxon>Nematoda</taxon>
        <taxon>Chromadorea</taxon>
        <taxon>Rhabditida</taxon>
        <taxon>Tylenchina</taxon>
        <taxon>Panagrolaimomorpha</taxon>
        <taxon>Panagrolaimoidea</taxon>
        <taxon>Panagrolaimidae</taxon>
        <taxon>Panagrolaimus</taxon>
    </lineage>
</organism>
<protein>
    <submittedName>
        <fullName evidence="2">Uncharacterized protein</fullName>
    </submittedName>
</protein>
<evidence type="ECO:0000313" key="1">
    <source>
        <dbReference type="Proteomes" id="UP000887576"/>
    </source>
</evidence>
<dbReference type="WBParaSite" id="JU765_v2.g14471.t1">
    <property type="protein sequence ID" value="JU765_v2.g14471.t1"/>
    <property type="gene ID" value="JU765_v2.g14471"/>
</dbReference>
<evidence type="ECO:0000313" key="2">
    <source>
        <dbReference type="WBParaSite" id="JU765_v2.g14471.t1"/>
    </source>
</evidence>
<sequence>MYSCVDDVKIMMTEFSQLSELTIDDVEFLEKISGKSDKFFKSAGPVAALVASSMNNNFQRDSDEYKAIELFRSEMHQQFKTLERRLQPYRKHSEIILANSYGEMVSDKLNSLQDMFEIFVEPSAKSETRKEHLYEICIDFRPLSVLTFLKRVLIGECPLPSEEDINIYVRTREAFRLLESRWKDQNIEFSNGKDYFEKKE</sequence>
<dbReference type="Proteomes" id="UP000887576">
    <property type="component" value="Unplaced"/>
</dbReference>
<reference evidence="2" key="1">
    <citation type="submission" date="2022-11" db="UniProtKB">
        <authorList>
            <consortium name="WormBaseParasite"/>
        </authorList>
    </citation>
    <scope>IDENTIFICATION</scope>
</reference>